<gene>
    <name evidence="1" type="ORF">Aconfl_32970</name>
</gene>
<dbReference type="InterPro" id="IPR032774">
    <property type="entry name" value="WG_beta_rep"/>
</dbReference>
<organism evidence="1 2">
    <name type="scientific">Algoriphagus confluentis</name>
    <dbReference type="NCBI Taxonomy" id="1697556"/>
    <lineage>
        <taxon>Bacteria</taxon>
        <taxon>Pseudomonadati</taxon>
        <taxon>Bacteroidota</taxon>
        <taxon>Cytophagia</taxon>
        <taxon>Cytophagales</taxon>
        <taxon>Cyclobacteriaceae</taxon>
        <taxon>Algoriphagus</taxon>
    </lineage>
</organism>
<accession>A0ABQ6PRQ1</accession>
<proteinExistence type="predicted"/>
<dbReference type="Pfam" id="PF14903">
    <property type="entry name" value="WG_beta_rep"/>
    <property type="match status" value="2"/>
</dbReference>
<comment type="caution">
    <text evidence="1">The sequence shown here is derived from an EMBL/GenBank/DDBJ whole genome shotgun (WGS) entry which is preliminary data.</text>
</comment>
<name>A0ABQ6PRQ1_9BACT</name>
<protein>
    <recommendedName>
        <fullName evidence="3">WG repeat-containing protein</fullName>
    </recommendedName>
</protein>
<dbReference type="PANTHER" id="PTHR37841">
    <property type="entry name" value="GLR2918 PROTEIN"/>
    <property type="match status" value="1"/>
</dbReference>
<dbReference type="PANTHER" id="PTHR37841:SF1">
    <property type="entry name" value="DUF3298 DOMAIN-CONTAINING PROTEIN"/>
    <property type="match status" value="1"/>
</dbReference>
<sequence>MLLMASLCSNLSAQIQLEGRFDLDNPQNQLWDGRYLVYNFYKDVIIYDTQTETQYKEIGQSLPDMSFKEGLYFRRVDGKYEMRRVGDPNPVLPQRFLRITNWFGNTVLAWEQTAPNLEGMRAYWYELDKGVIATYSLAQLYQAVDYDGTYTHDAMSIFQSKPWESFIYFFHDGLITLKHPTKGTFSYFDLKLNPAFPGKFRKADPFFENLAAVQNANGLWGFIDKSGKEVIPFIYVKRPWPFHSGLARVESKEGYVGFINTQGELVIPAKYAFASNFHQGFSIARKFGYPTSFVVIDTLGNEIPFPCSCEMDFRQYLKQNYGDYYSLNPVFDYVESGYLVVTRKSQSAVFGKEGNQILPFKYAFITDARKGKAIAIEWGELGSYKNLRFFLMDLETQSPAIELSYTEF</sequence>
<dbReference type="EMBL" id="BTPD01000011">
    <property type="protein sequence ID" value="GMQ30654.1"/>
    <property type="molecule type" value="Genomic_DNA"/>
</dbReference>
<evidence type="ECO:0008006" key="3">
    <source>
        <dbReference type="Google" id="ProtNLM"/>
    </source>
</evidence>
<dbReference type="Proteomes" id="UP001338309">
    <property type="component" value="Unassembled WGS sequence"/>
</dbReference>
<evidence type="ECO:0000313" key="2">
    <source>
        <dbReference type="Proteomes" id="UP001338309"/>
    </source>
</evidence>
<evidence type="ECO:0000313" key="1">
    <source>
        <dbReference type="EMBL" id="GMQ30654.1"/>
    </source>
</evidence>
<keyword evidence="2" id="KW-1185">Reference proteome</keyword>
<reference evidence="1 2" key="1">
    <citation type="submission" date="2023-08" db="EMBL/GenBank/DDBJ databases">
        <title>Draft genome sequence of Algoriphagus confluentis.</title>
        <authorList>
            <person name="Takatani N."/>
            <person name="Hosokawa M."/>
            <person name="Sawabe T."/>
        </authorList>
    </citation>
    <scope>NUCLEOTIDE SEQUENCE [LARGE SCALE GENOMIC DNA]</scope>
    <source>
        <strain evidence="1 2">NBRC 111222</strain>
    </source>
</reference>